<feature type="region of interest" description="Disordered" evidence="1">
    <location>
        <begin position="31"/>
        <end position="64"/>
    </location>
</feature>
<dbReference type="STRING" id="1035707.SAMN05216552_1012141"/>
<accession>A0A1I7JPX5</accession>
<dbReference type="AlphaFoldDB" id="A0A1I7JPX5"/>
<evidence type="ECO:0000313" key="3">
    <source>
        <dbReference type="Proteomes" id="UP000199391"/>
    </source>
</evidence>
<name>A0A1I7JPX5_9BURK</name>
<sequence length="219" mass="22790">MATCRKSHCTLRALIGESFCFDHTTGRKPAIAPPGTSAGASAPTSATGSTTHSWDSYRGTSTSSPTKAAKLLDLYPALAKAAGLPAAESLAAMIVKADRLRLAAEARSGHGMSFHASKCTVSGATATLDGAALVNAHFDKKKSSVCFEDQAFNAVLGSFTGKHLVVHQSTAPCHHCCTAYKTWASKIDGAIIVSFDKGYDGSAEAGRYVFSKLGPIYSL</sequence>
<keyword evidence="3" id="KW-1185">Reference proteome</keyword>
<gene>
    <name evidence="2" type="ORF">SAMN05216552_1012141</name>
</gene>
<feature type="compositionally biased region" description="Polar residues" evidence="1">
    <location>
        <begin position="52"/>
        <end position="64"/>
    </location>
</feature>
<proteinExistence type="predicted"/>
<dbReference type="Proteomes" id="UP000199391">
    <property type="component" value="Unassembled WGS sequence"/>
</dbReference>
<feature type="compositionally biased region" description="Low complexity" evidence="1">
    <location>
        <begin position="33"/>
        <end position="51"/>
    </location>
</feature>
<organism evidence="2 3">
    <name type="scientific">Pseudoduganella namucuonensis</name>
    <dbReference type="NCBI Taxonomy" id="1035707"/>
    <lineage>
        <taxon>Bacteria</taxon>
        <taxon>Pseudomonadati</taxon>
        <taxon>Pseudomonadota</taxon>
        <taxon>Betaproteobacteria</taxon>
        <taxon>Burkholderiales</taxon>
        <taxon>Oxalobacteraceae</taxon>
        <taxon>Telluria group</taxon>
        <taxon>Pseudoduganella</taxon>
    </lineage>
</organism>
<evidence type="ECO:0000313" key="2">
    <source>
        <dbReference type="EMBL" id="SFU87254.1"/>
    </source>
</evidence>
<evidence type="ECO:0000256" key="1">
    <source>
        <dbReference type="SAM" id="MobiDB-lite"/>
    </source>
</evidence>
<dbReference type="EMBL" id="FPBO01000012">
    <property type="protein sequence ID" value="SFU87254.1"/>
    <property type="molecule type" value="Genomic_DNA"/>
</dbReference>
<reference evidence="3" key="1">
    <citation type="submission" date="2016-10" db="EMBL/GenBank/DDBJ databases">
        <authorList>
            <person name="Varghese N."/>
            <person name="Submissions S."/>
        </authorList>
    </citation>
    <scope>NUCLEOTIDE SEQUENCE [LARGE SCALE GENOMIC DNA]</scope>
    <source>
        <strain evidence="3">CGMCC 1.11014</strain>
    </source>
</reference>
<protein>
    <submittedName>
        <fullName evidence="2">Uncharacterized protein</fullName>
    </submittedName>
</protein>